<organism evidence="2">
    <name type="scientific">Candidatus Improbicoccus pseudotrichonymphae</name>
    <dbReference type="NCBI Taxonomy" id="3033792"/>
    <lineage>
        <taxon>Bacteria</taxon>
        <taxon>Bacillati</taxon>
        <taxon>Bacillota</taxon>
        <taxon>Clostridia</taxon>
        <taxon>Candidatus Improbicoccus</taxon>
    </lineage>
</organism>
<feature type="transmembrane region" description="Helical" evidence="1">
    <location>
        <begin position="120"/>
        <end position="147"/>
    </location>
</feature>
<keyword evidence="1" id="KW-0472">Membrane</keyword>
<dbReference type="KEGG" id="ips:CfP315_0768"/>
<feature type="transmembrane region" description="Helical" evidence="1">
    <location>
        <begin position="12"/>
        <end position="31"/>
    </location>
</feature>
<reference evidence="2" key="1">
    <citation type="journal article" date="2023" name="ISME J.">
        <title>Emergence of putative energy parasites within Clostridia revealed by genome analysis of a novel endosymbiotic clade.</title>
        <authorList>
            <person name="Takahashi K."/>
            <person name="Kuwahara H."/>
            <person name="Horikawa Y."/>
            <person name="Izawa K."/>
            <person name="Kato D."/>
            <person name="Inagaki T."/>
            <person name="Yuki M."/>
            <person name="Ohkuma M."/>
            <person name="Hongoh Y."/>
        </authorList>
    </citation>
    <scope>NUCLEOTIDE SEQUENCE</scope>
    <source>
        <strain evidence="2">CfP3-15</strain>
    </source>
</reference>
<dbReference type="InterPro" id="IPR037883">
    <property type="entry name" value="Knr4/Smi1-like_sf"/>
</dbReference>
<sequence length="149" mass="17916">MNYLSLEFLNVKLSLTILLEIFFIFNISIYASGGKMSRYYKLEFLEKSFCRQHTETKIKEFEKKYSIKIPKLLKKIYTNELSVRTLEFYGNLNMEIEEMFDLDLVCDKIEDMREFFERGLFLFGSYGSSELFLWIKIMIFISLQMMISM</sequence>
<keyword evidence="1" id="KW-0812">Transmembrane</keyword>
<dbReference type="Proteomes" id="UP001337580">
    <property type="component" value="Chromosome"/>
</dbReference>
<accession>A0AA48KZC9</accession>
<dbReference type="EMBL" id="AP027924">
    <property type="protein sequence ID" value="BED92174.1"/>
    <property type="molecule type" value="Genomic_DNA"/>
</dbReference>
<name>A0AA48KZC9_9FIRM</name>
<evidence type="ECO:0000256" key="1">
    <source>
        <dbReference type="SAM" id="Phobius"/>
    </source>
</evidence>
<protein>
    <submittedName>
        <fullName evidence="2">Uncharacterized protein</fullName>
    </submittedName>
</protein>
<dbReference type="SUPFAM" id="SSF160631">
    <property type="entry name" value="SMI1/KNR4-like"/>
    <property type="match status" value="1"/>
</dbReference>
<gene>
    <name evidence="2" type="ORF">CfP315_0768</name>
</gene>
<proteinExistence type="predicted"/>
<keyword evidence="1" id="KW-1133">Transmembrane helix</keyword>
<evidence type="ECO:0000313" key="2">
    <source>
        <dbReference type="EMBL" id="BED92174.1"/>
    </source>
</evidence>
<dbReference type="AlphaFoldDB" id="A0AA48KZC9"/>